<evidence type="ECO:0000313" key="2">
    <source>
        <dbReference type="EMBL" id="CAJ1388157.1"/>
    </source>
</evidence>
<dbReference type="InterPro" id="IPR012340">
    <property type="entry name" value="NA-bd_OB-fold"/>
</dbReference>
<sequence>MLDGGRKWRARDVSLSSEGGKRPADHPLNAKRRRVEGAEVTGQRLQGTVKSFAGESGTLSSPGLAQDVAFQKASLPAGTKSVSVGQSVEFVLAVGENVSAESIALIH</sequence>
<evidence type="ECO:0000256" key="1">
    <source>
        <dbReference type="SAM" id="MobiDB-lite"/>
    </source>
</evidence>
<dbReference type="Gene3D" id="2.40.50.140">
    <property type="entry name" value="Nucleic acid-binding proteins"/>
    <property type="match status" value="1"/>
</dbReference>
<keyword evidence="3" id="KW-1185">Reference proteome</keyword>
<evidence type="ECO:0000313" key="3">
    <source>
        <dbReference type="Proteomes" id="UP001178507"/>
    </source>
</evidence>
<feature type="compositionally biased region" description="Basic and acidic residues" evidence="1">
    <location>
        <begin position="1"/>
        <end position="12"/>
    </location>
</feature>
<reference evidence="2" key="1">
    <citation type="submission" date="2023-08" db="EMBL/GenBank/DDBJ databases">
        <authorList>
            <person name="Chen Y."/>
            <person name="Shah S."/>
            <person name="Dougan E. K."/>
            <person name="Thang M."/>
            <person name="Chan C."/>
        </authorList>
    </citation>
    <scope>NUCLEOTIDE SEQUENCE</scope>
</reference>
<organism evidence="2 3">
    <name type="scientific">Effrenium voratum</name>
    <dbReference type="NCBI Taxonomy" id="2562239"/>
    <lineage>
        <taxon>Eukaryota</taxon>
        <taxon>Sar</taxon>
        <taxon>Alveolata</taxon>
        <taxon>Dinophyceae</taxon>
        <taxon>Suessiales</taxon>
        <taxon>Symbiodiniaceae</taxon>
        <taxon>Effrenium</taxon>
    </lineage>
</organism>
<feature type="region of interest" description="Disordered" evidence="1">
    <location>
        <begin position="1"/>
        <end position="41"/>
    </location>
</feature>
<gene>
    <name evidence="2" type="ORF">EVOR1521_LOCUS14087</name>
</gene>
<dbReference type="Proteomes" id="UP001178507">
    <property type="component" value="Unassembled WGS sequence"/>
</dbReference>
<proteinExistence type="predicted"/>
<dbReference type="EMBL" id="CAUJNA010001646">
    <property type="protein sequence ID" value="CAJ1388157.1"/>
    <property type="molecule type" value="Genomic_DNA"/>
</dbReference>
<protein>
    <submittedName>
        <fullName evidence="2">Uncharacterized protein</fullName>
    </submittedName>
</protein>
<comment type="caution">
    <text evidence="2">The sequence shown here is derived from an EMBL/GenBank/DDBJ whole genome shotgun (WGS) entry which is preliminary data.</text>
</comment>
<name>A0AA36IKP3_9DINO</name>
<accession>A0AA36IKP3</accession>
<dbReference type="AlphaFoldDB" id="A0AA36IKP3"/>